<dbReference type="OrthoDB" id="9814103at2"/>
<dbReference type="InterPro" id="IPR034660">
    <property type="entry name" value="DinB/YfiT-like"/>
</dbReference>
<evidence type="ECO:0000313" key="2">
    <source>
        <dbReference type="EMBL" id="OAD92859.1"/>
    </source>
</evidence>
<keyword evidence="3" id="KW-1185">Reference proteome</keyword>
<dbReference type="AlphaFoldDB" id="A0A1A9LHK0"/>
<protein>
    <recommendedName>
        <fullName evidence="1">DinB-like domain-containing protein</fullName>
    </recommendedName>
</protein>
<evidence type="ECO:0000313" key="3">
    <source>
        <dbReference type="Proteomes" id="UP000077552"/>
    </source>
</evidence>
<dbReference type="EMBL" id="LXIE01000001">
    <property type="protein sequence ID" value="OAD92859.1"/>
    <property type="molecule type" value="Genomic_DNA"/>
</dbReference>
<dbReference type="Pfam" id="PF12867">
    <property type="entry name" value="DinB_2"/>
    <property type="match status" value="1"/>
</dbReference>
<feature type="domain" description="DinB-like" evidence="1">
    <location>
        <begin position="25"/>
        <end position="145"/>
    </location>
</feature>
<dbReference type="Gene3D" id="1.20.120.450">
    <property type="entry name" value="dinb family like domain"/>
    <property type="match status" value="1"/>
</dbReference>
<comment type="caution">
    <text evidence="2">The sequence shown here is derived from an EMBL/GenBank/DDBJ whole genome shotgun (WGS) entry which is preliminary data.</text>
</comment>
<dbReference type="Proteomes" id="UP000077552">
    <property type="component" value="Unassembled WGS sequence"/>
</dbReference>
<proteinExistence type="predicted"/>
<dbReference type="SUPFAM" id="SSF109854">
    <property type="entry name" value="DinB/YfiT-like putative metalloenzymes"/>
    <property type="match status" value="1"/>
</dbReference>
<sequence length="154" mass="18193">MNESHRIQTLFTDLYHGHPWLDVTLQDTLSQITPEQAAQRPIKNGNTIWEIVNHIISWRENVLKRVQGEVIQTPSNNYIVKIEDDSDEAWRQTLDALETTQKEWLYFLSTFNEADFINEYPVNKLTYYQHIHGIIQHDAYHLGQIVLLAKMVKY</sequence>
<gene>
    <name evidence="2" type="ORF">A7A78_02245</name>
</gene>
<organism evidence="2 3">
    <name type="scientific">Aequorivita soesokkakensis</name>
    <dbReference type="NCBI Taxonomy" id="1385699"/>
    <lineage>
        <taxon>Bacteria</taxon>
        <taxon>Pseudomonadati</taxon>
        <taxon>Bacteroidota</taxon>
        <taxon>Flavobacteriia</taxon>
        <taxon>Flavobacteriales</taxon>
        <taxon>Flavobacteriaceae</taxon>
        <taxon>Aequorivita</taxon>
    </lineage>
</organism>
<dbReference type="InterPro" id="IPR024775">
    <property type="entry name" value="DinB-like"/>
</dbReference>
<accession>A0A1A9LHK0</accession>
<reference evidence="2 3" key="1">
    <citation type="submission" date="2016-05" db="EMBL/GenBank/DDBJ databases">
        <title>Genome sequencing of Vitellibacter soesokkakensis RSSK-12.</title>
        <authorList>
            <person name="Thevarajoo S."/>
            <person name="Selvaratnam C."/>
            <person name="Goh K.M."/>
            <person name="Chan K.-G."/>
            <person name="Chong C.S."/>
        </authorList>
    </citation>
    <scope>NUCLEOTIDE SEQUENCE [LARGE SCALE GENOMIC DNA]</scope>
    <source>
        <strain evidence="2 3">RSSK-12</strain>
    </source>
</reference>
<dbReference type="STRING" id="1385699.A7A78_02245"/>
<evidence type="ECO:0000259" key="1">
    <source>
        <dbReference type="Pfam" id="PF12867"/>
    </source>
</evidence>
<name>A0A1A9LHK0_9FLAO</name>
<dbReference type="RefSeq" id="WP_068760901.1">
    <property type="nucleotide sequence ID" value="NZ_LXIE01000001.1"/>
</dbReference>